<dbReference type="GO" id="GO:0000287">
    <property type="term" value="F:magnesium ion binding"/>
    <property type="evidence" value="ECO:0007669"/>
    <property type="project" value="TreeGrafter"/>
</dbReference>
<dbReference type="AlphaFoldDB" id="A0A7J5US29"/>
<dbReference type="Pfam" id="PF08282">
    <property type="entry name" value="Hydrolase_3"/>
    <property type="match status" value="1"/>
</dbReference>
<reference evidence="2 3" key="1">
    <citation type="submission" date="2019-10" db="EMBL/GenBank/DDBJ databases">
        <title>Georgenia wutianyii sp. nov. and Georgenia yuyongxinii sp. nov. isolated from plateau pika (Ochotona curzoniae) in the Qinghai-Tibet plateau of China.</title>
        <authorList>
            <person name="Tian Z."/>
        </authorList>
    </citation>
    <scope>NUCLEOTIDE SEQUENCE [LARGE SCALE GENOMIC DNA]</scope>
    <source>
        <strain evidence="2 3">DSM 21501</strain>
    </source>
</reference>
<dbReference type="Gene3D" id="3.40.50.1000">
    <property type="entry name" value="HAD superfamily/HAD-like"/>
    <property type="match status" value="1"/>
</dbReference>
<dbReference type="Gene3D" id="3.30.1240.10">
    <property type="match status" value="1"/>
</dbReference>
<dbReference type="SUPFAM" id="SSF56784">
    <property type="entry name" value="HAD-like"/>
    <property type="match status" value="1"/>
</dbReference>
<organism evidence="2 3">
    <name type="scientific">Georgenia thermotolerans</name>
    <dbReference type="NCBI Taxonomy" id="527326"/>
    <lineage>
        <taxon>Bacteria</taxon>
        <taxon>Bacillati</taxon>
        <taxon>Actinomycetota</taxon>
        <taxon>Actinomycetes</taxon>
        <taxon>Micrococcales</taxon>
        <taxon>Bogoriellaceae</taxon>
        <taxon>Georgenia</taxon>
    </lineage>
</organism>
<dbReference type="InterPro" id="IPR036412">
    <property type="entry name" value="HAD-like_sf"/>
</dbReference>
<proteinExistence type="predicted"/>
<dbReference type="OrthoDB" id="3180855at2"/>
<protein>
    <submittedName>
        <fullName evidence="2">HAD hydrolase family protein</fullName>
    </submittedName>
</protein>
<gene>
    <name evidence="2" type="ORF">GB883_04900</name>
</gene>
<keyword evidence="3" id="KW-1185">Reference proteome</keyword>
<dbReference type="PANTHER" id="PTHR10000:SF8">
    <property type="entry name" value="HAD SUPERFAMILY HYDROLASE-LIKE, TYPE 3"/>
    <property type="match status" value="1"/>
</dbReference>
<dbReference type="InterPro" id="IPR023214">
    <property type="entry name" value="HAD_sf"/>
</dbReference>
<evidence type="ECO:0000313" key="2">
    <source>
        <dbReference type="EMBL" id="KAE8765272.1"/>
    </source>
</evidence>
<dbReference type="EMBL" id="WHJE01000013">
    <property type="protein sequence ID" value="KAE8765272.1"/>
    <property type="molecule type" value="Genomic_DNA"/>
</dbReference>
<name>A0A7J5US29_9MICO</name>
<feature type="region of interest" description="Disordered" evidence="1">
    <location>
        <begin position="1"/>
        <end position="25"/>
    </location>
</feature>
<dbReference type="PANTHER" id="PTHR10000">
    <property type="entry name" value="PHOSPHOSERINE PHOSPHATASE"/>
    <property type="match status" value="1"/>
</dbReference>
<keyword evidence="2" id="KW-0378">Hydrolase</keyword>
<dbReference type="RefSeq" id="WP_152201463.1">
    <property type="nucleotide sequence ID" value="NZ_VUKF01000007.1"/>
</dbReference>
<sequence length="311" mass="32324">MTGKQESVRNGASAGHAGRPRPPRLVATDIDGTILPHGGAISARTRAALQGSVRRGVPVLLVTGRPPRWLPPVLEATGHRGPVICANGAVVLDGHSRVATAHPISPEHVREVAGRLRARVPDVIFAVETTEDLRVESGYLELRGRRRAEGLVPKLPPRIRHARQVEDLLDGAPIVKAVALSPASRPDELLALGRAHLSDLVAPTHSSTGMALLEMGPLGVSKASTLADVAGSLGVARSDVVAFGDMPNDVEMLRWAGRGYAMSGGHPDAVAAAAHVARPAAEDGVAQVLEQLLDLAGGPTSDEPVSLAGTH</sequence>
<accession>A0A7J5US29</accession>
<feature type="compositionally biased region" description="Polar residues" evidence="1">
    <location>
        <begin position="1"/>
        <end position="10"/>
    </location>
</feature>
<comment type="caution">
    <text evidence="2">The sequence shown here is derived from an EMBL/GenBank/DDBJ whole genome shotgun (WGS) entry which is preliminary data.</text>
</comment>
<dbReference type="GO" id="GO:0005829">
    <property type="term" value="C:cytosol"/>
    <property type="evidence" value="ECO:0007669"/>
    <property type="project" value="TreeGrafter"/>
</dbReference>
<evidence type="ECO:0000313" key="3">
    <source>
        <dbReference type="Proteomes" id="UP000451860"/>
    </source>
</evidence>
<evidence type="ECO:0000256" key="1">
    <source>
        <dbReference type="SAM" id="MobiDB-lite"/>
    </source>
</evidence>
<dbReference type="Proteomes" id="UP000451860">
    <property type="component" value="Unassembled WGS sequence"/>
</dbReference>
<dbReference type="GO" id="GO:0016791">
    <property type="term" value="F:phosphatase activity"/>
    <property type="evidence" value="ECO:0007669"/>
    <property type="project" value="UniProtKB-ARBA"/>
</dbReference>